<dbReference type="PROSITE" id="PS50090">
    <property type="entry name" value="MYB_LIKE"/>
    <property type="match status" value="3"/>
</dbReference>
<dbReference type="EMBL" id="CAJJDN010000049">
    <property type="protein sequence ID" value="CAD8085841.1"/>
    <property type="molecule type" value="Genomic_DNA"/>
</dbReference>
<feature type="domain" description="HTH myb-type" evidence="6">
    <location>
        <begin position="118"/>
        <end position="168"/>
    </location>
</feature>
<dbReference type="GO" id="GO:0000978">
    <property type="term" value="F:RNA polymerase II cis-regulatory region sequence-specific DNA binding"/>
    <property type="evidence" value="ECO:0007669"/>
    <property type="project" value="TreeGrafter"/>
</dbReference>
<comment type="caution">
    <text evidence="7">The sequence shown here is derived from an EMBL/GenBank/DDBJ whole genome shotgun (WGS) entry which is preliminary data.</text>
</comment>
<dbReference type="AlphaFoldDB" id="A0A8S1N737"/>
<keyword evidence="4" id="KW-0539">Nucleus</keyword>
<dbReference type="Proteomes" id="UP000692954">
    <property type="component" value="Unassembled WGS sequence"/>
</dbReference>
<keyword evidence="1" id="KW-0805">Transcription regulation</keyword>
<feature type="domain" description="Myb-like" evidence="5">
    <location>
        <begin position="114"/>
        <end position="164"/>
    </location>
</feature>
<evidence type="ECO:0000313" key="8">
    <source>
        <dbReference type="Proteomes" id="UP000692954"/>
    </source>
</evidence>
<evidence type="ECO:0000256" key="1">
    <source>
        <dbReference type="ARBA" id="ARBA00023015"/>
    </source>
</evidence>
<dbReference type="GO" id="GO:0042795">
    <property type="term" value="P:snRNA transcription by RNA polymerase II"/>
    <property type="evidence" value="ECO:0007669"/>
    <property type="project" value="TreeGrafter"/>
</dbReference>
<keyword evidence="8" id="KW-1185">Reference proteome</keyword>
<dbReference type="CDD" id="cd00167">
    <property type="entry name" value="SANT"/>
    <property type="match status" value="3"/>
</dbReference>
<dbReference type="SMART" id="SM00717">
    <property type="entry name" value="SANT"/>
    <property type="match status" value="3"/>
</dbReference>
<dbReference type="PANTHER" id="PTHR46621">
    <property type="entry name" value="SNRNA-ACTIVATING PROTEIN COMPLEX SUBUNIT 4"/>
    <property type="match status" value="1"/>
</dbReference>
<name>A0A8S1N737_9CILI</name>
<dbReference type="GO" id="GO:0001006">
    <property type="term" value="F:RNA polymerase III type 3 promoter sequence-specific DNA binding"/>
    <property type="evidence" value="ECO:0007669"/>
    <property type="project" value="TreeGrafter"/>
</dbReference>
<evidence type="ECO:0000313" key="7">
    <source>
        <dbReference type="EMBL" id="CAD8085841.1"/>
    </source>
</evidence>
<evidence type="ECO:0008006" key="9">
    <source>
        <dbReference type="Google" id="ProtNLM"/>
    </source>
</evidence>
<feature type="domain" description="HTH myb-type" evidence="6">
    <location>
        <begin position="11"/>
        <end position="65"/>
    </location>
</feature>
<reference evidence="7" key="1">
    <citation type="submission" date="2021-01" db="EMBL/GenBank/DDBJ databases">
        <authorList>
            <consortium name="Genoscope - CEA"/>
            <person name="William W."/>
        </authorList>
    </citation>
    <scope>NUCLEOTIDE SEQUENCE</scope>
</reference>
<feature type="domain" description="Myb-like" evidence="5">
    <location>
        <begin position="11"/>
        <end position="61"/>
    </location>
</feature>
<keyword evidence="2" id="KW-0238">DNA-binding</keyword>
<evidence type="ECO:0000256" key="4">
    <source>
        <dbReference type="ARBA" id="ARBA00023242"/>
    </source>
</evidence>
<feature type="domain" description="HTH myb-type" evidence="6">
    <location>
        <begin position="67"/>
        <end position="117"/>
    </location>
</feature>
<evidence type="ECO:0000256" key="2">
    <source>
        <dbReference type="ARBA" id="ARBA00023125"/>
    </source>
</evidence>
<protein>
    <recommendedName>
        <fullName evidence="9">Myb-like DNA-binding domain containing protein</fullName>
    </recommendedName>
</protein>
<dbReference type="InterPro" id="IPR001005">
    <property type="entry name" value="SANT/Myb"/>
</dbReference>
<dbReference type="InterPro" id="IPR051575">
    <property type="entry name" value="Myb-like_DNA-bd"/>
</dbReference>
<keyword evidence="3" id="KW-0804">Transcription</keyword>
<gene>
    <name evidence="7" type="ORF">PSON_ATCC_30995.1.T0490044</name>
</gene>
<dbReference type="GO" id="GO:0019185">
    <property type="term" value="C:snRNA-activating protein complex"/>
    <property type="evidence" value="ECO:0007669"/>
    <property type="project" value="TreeGrafter"/>
</dbReference>
<feature type="domain" description="Myb-like" evidence="5">
    <location>
        <begin position="67"/>
        <end position="113"/>
    </location>
</feature>
<accession>A0A8S1N737</accession>
<dbReference type="GO" id="GO:0042796">
    <property type="term" value="P:snRNA transcription by RNA polymerase III"/>
    <property type="evidence" value="ECO:0007669"/>
    <property type="project" value="TreeGrafter"/>
</dbReference>
<evidence type="ECO:0000259" key="6">
    <source>
        <dbReference type="PROSITE" id="PS51294"/>
    </source>
</evidence>
<dbReference type="Pfam" id="PF13921">
    <property type="entry name" value="Myb_DNA-bind_6"/>
    <property type="match status" value="2"/>
</dbReference>
<dbReference type="PROSITE" id="PS51294">
    <property type="entry name" value="HTH_MYB"/>
    <property type="match status" value="3"/>
</dbReference>
<dbReference type="OrthoDB" id="2143914at2759"/>
<evidence type="ECO:0000259" key="5">
    <source>
        <dbReference type="PROSITE" id="PS50090"/>
    </source>
</evidence>
<dbReference type="PANTHER" id="PTHR46621:SF1">
    <property type="entry name" value="SNRNA-ACTIVATING PROTEIN COMPLEX SUBUNIT 4"/>
    <property type="match status" value="1"/>
</dbReference>
<evidence type="ECO:0000256" key="3">
    <source>
        <dbReference type="ARBA" id="ARBA00023163"/>
    </source>
</evidence>
<proteinExistence type="predicted"/>
<sequence length="319" mass="38727">MLHQNQKKTAISTQKRKYWTYQEDKLLEKAVKLHNSNWKTIAEYFIGRNGSQCSQRWKRIKPPTIEKKNFWTPAEDDFLRRLVTQHKFEWKKITSFMQNRTTKQVRERYINHLDPLINKRPWTLEEDQSLWSLYQQYGPKWSKISQILQGRPENTIKNRFYGHIRKFYAKLENPYYIVPIRNRSMEKDFKQVMSNKNFSSISQDNKSKQIHSNNKKILLNQEDEILDISFQSYKFLDSKIDIQDEDIEEFSDSGKHMIEDSHVNRLCKSFTQEFHDEDSFLNIENRIITQTFEFYFYQSQQSTIDVNQSERIFENENLK</sequence>
<dbReference type="InterPro" id="IPR017930">
    <property type="entry name" value="Myb_dom"/>
</dbReference>
<organism evidence="7 8">
    <name type="scientific">Paramecium sonneborni</name>
    <dbReference type="NCBI Taxonomy" id="65129"/>
    <lineage>
        <taxon>Eukaryota</taxon>
        <taxon>Sar</taxon>
        <taxon>Alveolata</taxon>
        <taxon>Ciliophora</taxon>
        <taxon>Intramacronucleata</taxon>
        <taxon>Oligohymenophorea</taxon>
        <taxon>Peniculida</taxon>
        <taxon>Parameciidae</taxon>
        <taxon>Paramecium</taxon>
    </lineage>
</organism>